<proteinExistence type="predicted"/>
<protein>
    <submittedName>
        <fullName evidence="1">Uncharacterized protein</fullName>
    </submittedName>
</protein>
<reference evidence="1 2" key="1">
    <citation type="journal article" date="2018" name="Nat. Ecol. Evol.">
        <title>Pezizomycetes genomes reveal the molecular basis of ectomycorrhizal truffle lifestyle.</title>
        <authorList>
            <person name="Murat C."/>
            <person name="Payen T."/>
            <person name="Noel B."/>
            <person name="Kuo A."/>
            <person name="Morin E."/>
            <person name="Chen J."/>
            <person name="Kohler A."/>
            <person name="Krizsan K."/>
            <person name="Balestrini R."/>
            <person name="Da Silva C."/>
            <person name="Montanini B."/>
            <person name="Hainaut M."/>
            <person name="Levati E."/>
            <person name="Barry K.W."/>
            <person name="Belfiori B."/>
            <person name="Cichocki N."/>
            <person name="Clum A."/>
            <person name="Dockter R.B."/>
            <person name="Fauchery L."/>
            <person name="Guy J."/>
            <person name="Iotti M."/>
            <person name="Le Tacon F."/>
            <person name="Lindquist E.A."/>
            <person name="Lipzen A."/>
            <person name="Malagnac F."/>
            <person name="Mello A."/>
            <person name="Molinier V."/>
            <person name="Miyauchi S."/>
            <person name="Poulain J."/>
            <person name="Riccioni C."/>
            <person name="Rubini A."/>
            <person name="Sitrit Y."/>
            <person name="Splivallo R."/>
            <person name="Traeger S."/>
            <person name="Wang M."/>
            <person name="Zifcakova L."/>
            <person name="Wipf D."/>
            <person name="Zambonelli A."/>
            <person name="Paolocci F."/>
            <person name="Nowrousian M."/>
            <person name="Ottonello S."/>
            <person name="Baldrian P."/>
            <person name="Spatafora J.W."/>
            <person name="Henrissat B."/>
            <person name="Nagy L.G."/>
            <person name="Aury J.M."/>
            <person name="Wincker P."/>
            <person name="Grigoriev I.V."/>
            <person name="Bonfante P."/>
            <person name="Martin F.M."/>
        </authorList>
    </citation>
    <scope>NUCLEOTIDE SEQUENCE [LARGE SCALE GENOMIC DNA]</scope>
    <source>
        <strain evidence="1 2">120613-1</strain>
    </source>
</reference>
<organism evidence="1 2">
    <name type="scientific">Choiromyces venosus 120613-1</name>
    <dbReference type="NCBI Taxonomy" id="1336337"/>
    <lineage>
        <taxon>Eukaryota</taxon>
        <taxon>Fungi</taxon>
        <taxon>Dikarya</taxon>
        <taxon>Ascomycota</taxon>
        <taxon>Pezizomycotina</taxon>
        <taxon>Pezizomycetes</taxon>
        <taxon>Pezizales</taxon>
        <taxon>Tuberaceae</taxon>
        <taxon>Choiromyces</taxon>
    </lineage>
</organism>
<dbReference type="EMBL" id="ML120422">
    <property type="protein sequence ID" value="RPA95746.1"/>
    <property type="molecule type" value="Genomic_DNA"/>
</dbReference>
<name>A0A3N4JBV0_9PEZI</name>
<dbReference type="AlphaFoldDB" id="A0A3N4JBV0"/>
<evidence type="ECO:0000313" key="2">
    <source>
        <dbReference type="Proteomes" id="UP000276215"/>
    </source>
</evidence>
<keyword evidence="2" id="KW-1185">Reference proteome</keyword>
<evidence type="ECO:0000313" key="1">
    <source>
        <dbReference type="EMBL" id="RPA95746.1"/>
    </source>
</evidence>
<dbReference type="Proteomes" id="UP000276215">
    <property type="component" value="Unassembled WGS sequence"/>
</dbReference>
<gene>
    <name evidence="1" type="ORF">L873DRAFT_1812531</name>
</gene>
<accession>A0A3N4JBV0</accession>
<sequence length="71" mass="8265">MNDPLMLDQHRYTMSSFGEMLLLNSNPDTMATIYDGLAIGGPSPHLVILQPTLRLQMMEEMEEKWYQLYDK</sequence>